<dbReference type="Pfam" id="PF05973">
    <property type="entry name" value="Gp49"/>
    <property type="match status" value="1"/>
</dbReference>
<protein>
    <submittedName>
        <fullName evidence="1">Bacteriophage protein</fullName>
    </submittedName>
</protein>
<accession>A0ABQ5XUD0</accession>
<keyword evidence="2" id="KW-1185">Reference proteome</keyword>
<organism evidence="1 2">
    <name type="scientific">Dyella acidisoli</name>
    <dbReference type="NCBI Taxonomy" id="1867834"/>
    <lineage>
        <taxon>Bacteria</taxon>
        <taxon>Pseudomonadati</taxon>
        <taxon>Pseudomonadota</taxon>
        <taxon>Gammaproteobacteria</taxon>
        <taxon>Lysobacterales</taxon>
        <taxon>Rhodanobacteraceae</taxon>
        <taxon>Dyella</taxon>
    </lineage>
</organism>
<comment type="caution">
    <text evidence="1">The sequence shown here is derived from an EMBL/GenBank/DDBJ whole genome shotgun (WGS) entry which is preliminary data.</text>
</comment>
<reference evidence="2" key="1">
    <citation type="journal article" date="2019" name="Int. J. Syst. Evol. Microbiol.">
        <title>The Global Catalogue of Microorganisms (GCM) 10K type strain sequencing project: providing services to taxonomists for standard genome sequencing and annotation.</title>
        <authorList>
            <consortium name="The Broad Institute Genomics Platform"/>
            <consortium name="The Broad Institute Genome Sequencing Center for Infectious Disease"/>
            <person name="Wu L."/>
            <person name="Ma J."/>
        </authorList>
    </citation>
    <scope>NUCLEOTIDE SEQUENCE [LARGE SCALE GENOMIC DNA]</scope>
    <source>
        <strain evidence="2">NBRC 111980</strain>
    </source>
</reference>
<dbReference type="RefSeq" id="WP_284323191.1">
    <property type="nucleotide sequence ID" value="NZ_BSOB01000062.1"/>
</dbReference>
<evidence type="ECO:0000313" key="1">
    <source>
        <dbReference type="EMBL" id="GLQ95501.1"/>
    </source>
</evidence>
<dbReference type="EMBL" id="BSOB01000062">
    <property type="protein sequence ID" value="GLQ95501.1"/>
    <property type="molecule type" value="Genomic_DNA"/>
</dbReference>
<evidence type="ECO:0000313" key="2">
    <source>
        <dbReference type="Proteomes" id="UP001156670"/>
    </source>
</evidence>
<sequence length="107" mass="11871">MAWQISYYNAKVAAHIEGWPSGVRANFLRIVEVMAELGPDIGMPHTRAMGAGLFEVRAKGREGIGRAFYCSIVGRRIVILHAIIKKTEKTPSHDLDVARARLKEVKA</sequence>
<name>A0ABQ5XUD0_9GAMM</name>
<gene>
    <name evidence="1" type="ORF">GCM10007901_44560</name>
</gene>
<dbReference type="Proteomes" id="UP001156670">
    <property type="component" value="Unassembled WGS sequence"/>
</dbReference>
<dbReference type="InterPro" id="IPR009241">
    <property type="entry name" value="HigB-like"/>
</dbReference>
<proteinExistence type="predicted"/>